<keyword evidence="4" id="KW-1185">Reference proteome</keyword>
<dbReference type="Proteomes" id="UP001501057">
    <property type="component" value="Unassembled WGS sequence"/>
</dbReference>
<dbReference type="InterPro" id="IPR013783">
    <property type="entry name" value="Ig-like_fold"/>
</dbReference>
<sequence>MRRRVLQVPALAAVLTAGLALGACSGSSGSGGTDPSATPSAEATAAPAPEALSGFSCTAGADGLWTATGTISNTGDSPASYTVDVYVGPADGQERPANRAAVDGVQPGGSTPVQVAGVAAQGEPATCHVRVLRALP</sequence>
<evidence type="ECO:0000313" key="4">
    <source>
        <dbReference type="Proteomes" id="UP001501057"/>
    </source>
</evidence>
<dbReference type="RefSeq" id="WP_344202022.1">
    <property type="nucleotide sequence ID" value="NZ_BAAAME010000004.1"/>
</dbReference>
<feature type="region of interest" description="Disordered" evidence="1">
    <location>
        <begin position="25"/>
        <end position="47"/>
    </location>
</feature>
<dbReference type="PROSITE" id="PS51257">
    <property type="entry name" value="PROKAR_LIPOPROTEIN"/>
    <property type="match status" value="1"/>
</dbReference>
<dbReference type="EMBL" id="BAAAME010000004">
    <property type="protein sequence ID" value="GAA1743710.1"/>
    <property type="molecule type" value="Genomic_DNA"/>
</dbReference>
<proteinExistence type="predicted"/>
<keyword evidence="2" id="KW-0732">Signal</keyword>
<evidence type="ECO:0000256" key="2">
    <source>
        <dbReference type="SAM" id="SignalP"/>
    </source>
</evidence>
<feature type="chain" id="PRO_5047395617" evidence="2">
    <location>
        <begin position="23"/>
        <end position="136"/>
    </location>
</feature>
<comment type="caution">
    <text evidence="3">The sequence shown here is derived from an EMBL/GenBank/DDBJ whole genome shotgun (WGS) entry which is preliminary data.</text>
</comment>
<evidence type="ECO:0000256" key="1">
    <source>
        <dbReference type="SAM" id="MobiDB-lite"/>
    </source>
</evidence>
<name>A0ABN2K0E2_9ACTN</name>
<feature type="signal peptide" evidence="2">
    <location>
        <begin position="1"/>
        <end position="22"/>
    </location>
</feature>
<organism evidence="3 4">
    <name type="scientific">Aeromicrobium alkaliterrae</name>
    <dbReference type="NCBI Taxonomy" id="302168"/>
    <lineage>
        <taxon>Bacteria</taxon>
        <taxon>Bacillati</taxon>
        <taxon>Actinomycetota</taxon>
        <taxon>Actinomycetes</taxon>
        <taxon>Propionibacteriales</taxon>
        <taxon>Nocardioidaceae</taxon>
        <taxon>Aeromicrobium</taxon>
    </lineage>
</organism>
<dbReference type="Gene3D" id="2.60.40.10">
    <property type="entry name" value="Immunoglobulins"/>
    <property type="match status" value="1"/>
</dbReference>
<reference evidence="3 4" key="1">
    <citation type="journal article" date="2019" name="Int. J. Syst. Evol. Microbiol.">
        <title>The Global Catalogue of Microorganisms (GCM) 10K type strain sequencing project: providing services to taxonomists for standard genome sequencing and annotation.</title>
        <authorList>
            <consortium name="The Broad Institute Genomics Platform"/>
            <consortium name="The Broad Institute Genome Sequencing Center for Infectious Disease"/>
            <person name="Wu L."/>
            <person name="Ma J."/>
        </authorList>
    </citation>
    <scope>NUCLEOTIDE SEQUENCE [LARGE SCALE GENOMIC DNA]</scope>
    <source>
        <strain evidence="3 4">JCM 13518</strain>
    </source>
</reference>
<gene>
    <name evidence="3" type="ORF">GCM10009710_24670</name>
</gene>
<accession>A0ABN2K0E2</accession>
<evidence type="ECO:0000313" key="3">
    <source>
        <dbReference type="EMBL" id="GAA1743710.1"/>
    </source>
</evidence>
<protein>
    <submittedName>
        <fullName evidence="3">Uncharacterized protein</fullName>
    </submittedName>
</protein>